<dbReference type="PRINTS" id="PR00094">
    <property type="entry name" value="ADENYLTKNASE"/>
</dbReference>
<dbReference type="SUPFAM" id="SSF52540">
    <property type="entry name" value="P-loop containing nucleoside triphosphate hydrolases"/>
    <property type="match status" value="1"/>
</dbReference>
<keyword evidence="5 7" id="KW-0418">Kinase</keyword>
<dbReference type="AlphaFoldDB" id="A0AA89ARP1"/>
<dbReference type="InterPro" id="IPR033690">
    <property type="entry name" value="Adenylat_kinase_CS"/>
</dbReference>
<name>A0AA89ARP1_9ASTE</name>
<keyword evidence="9" id="KW-1185">Reference proteome</keyword>
<evidence type="ECO:0000256" key="1">
    <source>
        <dbReference type="ARBA" id="ARBA00007220"/>
    </source>
</evidence>
<dbReference type="GO" id="GO:0005524">
    <property type="term" value="F:ATP binding"/>
    <property type="evidence" value="ECO:0007669"/>
    <property type="project" value="InterPro"/>
</dbReference>
<accession>A0AA89ARP1</accession>
<evidence type="ECO:0000256" key="5">
    <source>
        <dbReference type="ARBA" id="ARBA00022777"/>
    </source>
</evidence>
<dbReference type="GO" id="GO:0004017">
    <property type="term" value="F:AMP kinase activity"/>
    <property type="evidence" value="ECO:0007669"/>
    <property type="project" value="UniProtKB-EC"/>
</dbReference>
<dbReference type="EC" id="2.7.4.3" evidence="2"/>
<keyword evidence="3 7" id="KW-0808">Transferase</keyword>
<dbReference type="EMBL" id="JAVXUP010001369">
    <property type="protein sequence ID" value="KAK3012540.1"/>
    <property type="molecule type" value="Genomic_DNA"/>
</dbReference>
<evidence type="ECO:0000313" key="9">
    <source>
        <dbReference type="Proteomes" id="UP001188597"/>
    </source>
</evidence>
<dbReference type="PANTHER" id="PTHR23359">
    <property type="entry name" value="NUCLEOTIDE KINASE"/>
    <property type="match status" value="1"/>
</dbReference>
<evidence type="ECO:0000313" key="8">
    <source>
        <dbReference type="EMBL" id="KAK3012540.1"/>
    </source>
</evidence>
<dbReference type="PROSITE" id="PS00113">
    <property type="entry name" value="ADENYLATE_KINASE"/>
    <property type="match status" value="1"/>
</dbReference>
<comment type="caution">
    <text evidence="8">The sequence shown here is derived from an EMBL/GenBank/DDBJ whole genome shotgun (WGS) entry which is preliminary data.</text>
</comment>
<protein>
    <recommendedName>
        <fullName evidence="2">adenylate kinase</fullName>
        <ecNumber evidence="2">2.7.4.3</ecNumber>
    </recommendedName>
    <alternativeName>
        <fullName evidence="6">ATP:AMP phosphotransferase</fullName>
    </alternativeName>
</protein>
<sequence>MGTSRQLYPTLKKILGSGSNPKSAILFHYIYKGSVFQLLLENSQDPFFKNLVPQGLRFVAMETSAKDVASMGGTHEVAQAVERALSALGLSSTMDSFILALVISLKPRLILDLNMGKLVSTELVAKLLQQAMEKGENKKFLIDGFPRNQENLAAAQNILKLEPDLVLVLECSIEVIINSLLNRNQRLVFPSTFGYQSAGTFCGLLYSKRIYVHVLKGRVNDNYQTIQRRLQVHTDSTLPVIEYYQSTGKVQKASPPIPSIYRLMICFPEFYSLLPYARQLSSPLGEACWSALTSIKGVYLNLPITLMAQTPTPSQTQPAITSCRRKQSKEFDNHLCWDKLPFHFGSLDHCSAEKMTRKERYIRTQLLSVKKLTSAEVAKAKVSGDLGALGALSTARTTCQNRSTERLLLYLTQLVQCSKWPKEWASVLIGKNEGNIPVNNGHISDALTGFEVI</sequence>
<evidence type="ECO:0000256" key="7">
    <source>
        <dbReference type="RuleBase" id="RU003330"/>
    </source>
</evidence>
<dbReference type="Proteomes" id="UP001188597">
    <property type="component" value="Unassembled WGS sequence"/>
</dbReference>
<keyword evidence="4" id="KW-0547">Nucleotide-binding</keyword>
<reference evidence="8" key="1">
    <citation type="submission" date="2022-12" db="EMBL/GenBank/DDBJ databases">
        <title>Draft genome assemblies for two species of Escallonia (Escalloniales).</title>
        <authorList>
            <person name="Chanderbali A."/>
            <person name="Dervinis C."/>
            <person name="Anghel I."/>
            <person name="Soltis D."/>
            <person name="Soltis P."/>
            <person name="Zapata F."/>
        </authorList>
    </citation>
    <scope>NUCLEOTIDE SEQUENCE</scope>
    <source>
        <strain evidence="8">UCBG64.0493</strain>
        <tissue evidence="8">Leaf</tissue>
    </source>
</reference>
<proteinExistence type="inferred from homology"/>
<evidence type="ECO:0000256" key="3">
    <source>
        <dbReference type="ARBA" id="ARBA00022679"/>
    </source>
</evidence>
<gene>
    <name evidence="8" type="ORF">RJ639_009331</name>
</gene>
<dbReference type="InterPro" id="IPR000850">
    <property type="entry name" value="Adenylat/UMP-CMP_kin"/>
</dbReference>
<evidence type="ECO:0000256" key="2">
    <source>
        <dbReference type="ARBA" id="ARBA00012955"/>
    </source>
</evidence>
<dbReference type="InterPro" id="IPR027417">
    <property type="entry name" value="P-loop_NTPase"/>
</dbReference>
<dbReference type="Pfam" id="PF00406">
    <property type="entry name" value="ADK"/>
    <property type="match status" value="1"/>
</dbReference>
<dbReference type="CDD" id="cd01428">
    <property type="entry name" value="ADK"/>
    <property type="match status" value="1"/>
</dbReference>
<organism evidence="8 9">
    <name type="scientific">Escallonia herrerae</name>
    <dbReference type="NCBI Taxonomy" id="1293975"/>
    <lineage>
        <taxon>Eukaryota</taxon>
        <taxon>Viridiplantae</taxon>
        <taxon>Streptophyta</taxon>
        <taxon>Embryophyta</taxon>
        <taxon>Tracheophyta</taxon>
        <taxon>Spermatophyta</taxon>
        <taxon>Magnoliopsida</taxon>
        <taxon>eudicotyledons</taxon>
        <taxon>Gunneridae</taxon>
        <taxon>Pentapetalae</taxon>
        <taxon>asterids</taxon>
        <taxon>campanulids</taxon>
        <taxon>Escalloniales</taxon>
        <taxon>Escalloniaceae</taxon>
        <taxon>Escallonia</taxon>
    </lineage>
</organism>
<dbReference type="Gene3D" id="3.40.50.300">
    <property type="entry name" value="P-loop containing nucleotide triphosphate hydrolases"/>
    <property type="match status" value="1"/>
</dbReference>
<evidence type="ECO:0000256" key="4">
    <source>
        <dbReference type="ARBA" id="ARBA00022741"/>
    </source>
</evidence>
<evidence type="ECO:0000256" key="6">
    <source>
        <dbReference type="ARBA" id="ARBA00031517"/>
    </source>
</evidence>
<comment type="similarity">
    <text evidence="1 7">Belongs to the adenylate kinase family.</text>
</comment>